<dbReference type="InterPro" id="IPR029083">
    <property type="entry name" value="Imm32"/>
</dbReference>
<protein>
    <submittedName>
        <fullName evidence="2">Uncharacterized protein</fullName>
    </submittedName>
</protein>
<keyword evidence="1" id="KW-0472">Membrane</keyword>
<keyword evidence="1" id="KW-1133">Transmembrane helix</keyword>
<keyword evidence="3" id="KW-1185">Reference proteome</keyword>
<feature type="transmembrane region" description="Helical" evidence="1">
    <location>
        <begin position="7"/>
        <end position="29"/>
    </location>
</feature>
<comment type="caution">
    <text evidence="2">The sequence shown here is derived from an EMBL/GenBank/DDBJ whole genome shotgun (WGS) entry which is preliminary data.</text>
</comment>
<dbReference type="EMBL" id="JBCLPP010000023">
    <property type="protein sequence ID" value="MEY8245775.1"/>
    <property type="molecule type" value="Genomic_DNA"/>
</dbReference>
<organism evidence="2 3">
    <name type="scientific">Heminiphilus faecis</name>
    <dbReference type="NCBI Taxonomy" id="2601703"/>
    <lineage>
        <taxon>Bacteria</taxon>
        <taxon>Pseudomonadati</taxon>
        <taxon>Bacteroidota</taxon>
        <taxon>Bacteroidia</taxon>
        <taxon>Bacteroidales</taxon>
        <taxon>Muribaculaceae</taxon>
        <taxon>Heminiphilus</taxon>
    </lineage>
</organism>
<feature type="transmembrane region" description="Helical" evidence="1">
    <location>
        <begin position="49"/>
        <end position="73"/>
    </location>
</feature>
<proteinExistence type="predicted"/>
<keyword evidence="1" id="KW-0812">Transmembrane</keyword>
<dbReference type="RefSeq" id="WP_237489355.1">
    <property type="nucleotide sequence ID" value="NZ_JBCLPP010000023.1"/>
</dbReference>
<name>A0ABV4CWK7_9BACT</name>
<evidence type="ECO:0000256" key="1">
    <source>
        <dbReference type="SAM" id="Phobius"/>
    </source>
</evidence>
<sequence length="160" mass="17980">MKKWQEVSGCVIFGLGAVIELLLVCNAYLDLKYIVEPFDIQDIIERMYLSVDALSCAMWINYFVALGLFVYLWRRGNREKKLPKYSSSDGLILDWVNGFEIKSNVSEDGMVIKANKEGLLSLANHLTNLAQADVPPGTHIHLDSLNSLEDGSDNIIIEKT</sequence>
<evidence type="ECO:0000313" key="2">
    <source>
        <dbReference type="EMBL" id="MEY8245775.1"/>
    </source>
</evidence>
<dbReference type="Proteomes" id="UP001565200">
    <property type="component" value="Unassembled WGS sequence"/>
</dbReference>
<reference evidence="2 3" key="1">
    <citation type="submission" date="2024-03" db="EMBL/GenBank/DDBJ databases">
        <title>Mouse gut bacterial collection (mGBC) of GemPharmatech.</title>
        <authorList>
            <person name="He Y."/>
            <person name="Dong L."/>
            <person name="Wu D."/>
            <person name="Gao X."/>
            <person name="Lin Z."/>
        </authorList>
    </citation>
    <scope>NUCLEOTIDE SEQUENCE [LARGE SCALE GENOMIC DNA]</scope>
    <source>
        <strain evidence="2 3">54-13</strain>
    </source>
</reference>
<accession>A0ABV4CWK7</accession>
<gene>
    <name evidence="2" type="ORF">AAK873_09140</name>
</gene>
<evidence type="ECO:0000313" key="3">
    <source>
        <dbReference type="Proteomes" id="UP001565200"/>
    </source>
</evidence>
<dbReference type="Pfam" id="PF15566">
    <property type="entry name" value="Imm32"/>
    <property type="match status" value="1"/>
</dbReference>